<evidence type="ECO:0000313" key="1">
    <source>
        <dbReference type="EMBL" id="TNV78312.1"/>
    </source>
</evidence>
<sequence length="170" mass="19116">MRKLQGFHSLQILDLQDNLLNQSSAFELSGSLAQMKNLKHLILRNCNIGSTYASMIFQGLIVNKGLEVLDMSNNQVSDNVTPALIKLINEKRDFQTLTLGLRSNQISQQGYNRIKDALLKQVSGRRGFRESGIVYREEIKIQLAGNPIMVKDFQSQLDALAQTFSGMMLI</sequence>
<dbReference type="PANTHER" id="PTHR46761:SF2">
    <property type="entry name" value="RAN GTPASE-ACTIVATING PROTEIN 1"/>
    <property type="match status" value="1"/>
</dbReference>
<dbReference type="Gene3D" id="3.80.10.10">
    <property type="entry name" value="Ribonuclease Inhibitor"/>
    <property type="match status" value="1"/>
</dbReference>
<evidence type="ECO:0000313" key="2">
    <source>
        <dbReference type="Proteomes" id="UP000785679"/>
    </source>
</evidence>
<dbReference type="EMBL" id="RRYP01010541">
    <property type="protein sequence ID" value="TNV78312.1"/>
    <property type="molecule type" value="Genomic_DNA"/>
</dbReference>
<keyword evidence="2" id="KW-1185">Reference proteome</keyword>
<dbReference type="SUPFAM" id="SSF52047">
    <property type="entry name" value="RNI-like"/>
    <property type="match status" value="1"/>
</dbReference>
<dbReference type="InterPro" id="IPR045203">
    <property type="entry name" value="RanGAP1/2"/>
</dbReference>
<name>A0A8J8NN14_HALGN</name>
<proteinExistence type="predicted"/>
<protein>
    <submittedName>
        <fullName evidence="1">Uncharacterized protein</fullName>
    </submittedName>
</protein>
<accession>A0A8J8NN14</accession>
<dbReference type="AlphaFoldDB" id="A0A8J8NN14"/>
<dbReference type="GO" id="GO:0005096">
    <property type="term" value="F:GTPase activator activity"/>
    <property type="evidence" value="ECO:0007669"/>
    <property type="project" value="InterPro"/>
</dbReference>
<comment type="caution">
    <text evidence="1">The sequence shown here is derived from an EMBL/GenBank/DDBJ whole genome shotgun (WGS) entry which is preliminary data.</text>
</comment>
<dbReference type="OrthoDB" id="8436363at2759"/>
<dbReference type="Pfam" id="PF00560">
    <property type="entry name" value="LRR_1"/>
    <property type="match status" value="2"/>
</dbReference>
<gene>
    <name evidence="1" type="ORF">FGO68_gene575</name>
</gene>
<organism evidence="1 2">
    <name type="scientific">Halteria grandinella</name>
    <dbReference type="NCBI Taxonomy" id="5974"/>
    <lineage>
        <taxon>Eukaryota</taxon>
        <taxon>Sar</taxon>
        <taxon>Alveolata</taxon>
        <taxon>Ciliophora</taxon>
        <taxon>Intramacronucleata</taxon>
        <taxon>Spirotrichea</taxon>
        <taxon>Stichotrichia</taxon>
        <taxon>Sporadotrichida</taxon>
        <taxon>Halteriidae</taxon>
        <taxon>Halteria</taxon>
    </lineage>
</organism>
<dbReference type="InterPro" id="IPR001611">
    <property type="entry name" value="Leu-rich_rpt"/>
</dbReference>
<reference evidence="1" key="1">
    <citation type="submission" date="2019-06" db="EMBL/GenBank/DDBJ databases">
        <authorList>
            <person name="Zheng W."/>
        </authorList>
    </citation>
    <scope>NUCLEOTIDE SEQUENCE</scope>
    <source>
        <strain evidence="1">QDHG01</strain>
    </source>
</reference>
<dbReference type="PANTHER" id="PTHR46761">
    <property type="entry name" value="RAN GTPASE-ACTIVATING PROTEIN 1"/>
    <property type="match status" value="1"/>
</dbReference>
<dbReference type="InterPro" id="IPR032675">
    <property type="entry name" value="LRR_dom_sf"/>
</dbReference>
<dbReference type="Proteomes" id="UP000785679">
    <property type="component" value="Unassembled WGS sequence"/>
</dbReference>